<dbReference type="AlphaFoldDB" id="A0A3D6BQW1"/>
<evidence type="ECO:0000313" key="1">
    <source>
        <dbReference type="EMBL" id="HCY81656.1"/>
    </source>
</evidence>
<comment type="caution">
    <text evidence="1">The sequence shown here is derived from an EMBL/GenBank/DDBJ whole genome shotgun (WGS) entry which is preliminary data.</text>
</comment>
<proteinExistence type="predicted"/>
<sequence length="206" mass="23285">MEKRIQFGCAFFVYGFKRFEGPLLGWCLGHRFHGIKSRAFNSDMMSLFMNIKALDQVSARGERHVRDGIQTVKGRQLIKRYPFVPEQDLVVGFCERASFNWTSQQLDVSDFNPDLYKVPKTATHIGVTLGVLDFDFESLESSLSVSPVHFLELGGGVTSFSLTPDQVAVPEHVGFVVLGLRFYEIIETEVYAFKQPLGIRVLDVLV</sequence>
<organism evidence="1 2">
    <name type="scientific">Xanthomarina gelatinilytica</name>
    <dbReference type="NCBI Taxonomy" id="1137281"/>
    <lineage>
        <taxon>Bacteria</taxon>
        <taxon>Pseudomonadati</taxon>
        <taxon>Bacteroidota</taxon>
        <taxon>Flavobacteriia</taxon>
        <taxon>Flavobacteriales</taxon>
        <taxon>Flavobacteriaceae</taxon>
        <taxon>Xanthomarina</taxon>
    </lineage>
</organism>
<reference evidence="1 2" key="1">
    <citation type="journal article" date="2018" name="Nat. Biotechnol.">
        <title>A standardized bacterial taxonomy based on genome phylogeny substantially revises the tree of life.</title>
        <authorList>
            <person name="Parks D.H."/>
            <person name="Chuvochina M."/>
            <person name="Waite D.W."/>
            <person name="Rinke C."/>
            <person name="Skarshewski A."/>
            <person name="Chaumeil P.A."/>
            <person name="Hugenholtz P."/>
        </authorList>
    </citation>
    <scope>NUCLEOTIDE SEQUENCE [LARGE SCALE GENOMIC DNA]</scope>
    <source>
        <strain evidence="1">UBA10227</strain>
    </source>
</reference>
<gene>
    <name evidence="1" type="ORF">DHV22_08655</name>
</gene>
<protein>
    <submittedName>
        <fullName evidence="1">Uncharacterized protein</fullName>
    </submittedName>
</protein>
<name>A0A3D6BQW1_9FLAO</name>
<dbReference type="Proteomes" id="UP000263268">
    <property type="component" value="Unassembled WGS sequence"/>
</dbReference>
<dbReference type="EMBL" id="DPRK01000136">
    <property type="protein sequence ID" value="HCY81656.1"/>
    <property type="molecule type" value="Genomic_DNA"/>
</dbReference>
<evidence type="ECO:0000313" key="2">
    <source>
        <dbReference type="Proteomes" id="UP000263268"/>
    </source>
</evidence>
<accession>A0A3D6BQW1</accession>